<dbReference type="RefSeq" id="XP_018141671.2">
    <property type="nucleotide sequence ID" value="XM_018284797.2"/>
</dbReference>
<reference evidence="1 2" key="1">
    <citation type="journal article" date="2016" name="PLoS Pathog.">
        <title>Biosynthesis of antibiotic leucinostatins in bio-control fungus Purpureocillium lilacinum and their inhibition on phytophthora revealed by genome mining.</title>
        <authorList>
            <person name="Wang G."/>
            <person name="Liu Z."/>
            <person name="Lin R."/>
            <person name="Li E."/>
            <person name="Mao Z."/>
            <person name="Ling J."/>
            <person name="Yang Y."/>
            <person name="Yin W.B."/>
            <person name="Xie B."/>
        </authorList>
    </citation>
    <scope>NUCLEOTIDE SEQUENCE [LARGE SCALE GENOMIC DNA]</scope>
    <source>
        <strain evidence="1">170</strain>
    </source>
</reference>
<gene>
    <name evidence="1" type="ORF">VFPPC_17970</name>
</gene>
<organism evidence="1 2">
    <name type="scientific">Pochonia chlamydosporia 170</name>
    <dbReference type="NCBI Taxonomy" id="1380566"/>
    <lineage>
        <taxon>Eukaryota</taxon>
        <taxon>Fungi</taxon>
        <taxon>Dikarya</taxon>
        <taxon>Ascomycota</taxon>
        <taxon>Pezizomycotina</taxon>
        <taxon>Sordariomycetes</taxon>
        <taxon>Hypocreomycetidae</taxon>
        <taxon>Hypocreales</taxon>
        <taxon>Clavicipitaceae</taxon>
        <taxon>Pochonia</taxon>
    </lineage>
</organism>
<accession>A0A219APU6</accession>
<dbReference type="Proteomes" id="UP000078397">
    <property type="component" value="Unassembled WGS sequence"/>
</dbReference>
<dbReference type="EMBL" id="LSBJ02000005">
    <property type="protein sequence ID" value="OWT42837.1"/>
    <property type="molecule type" value="Genomic_DNA"/>
</dbReference>
<comment type="caution">
    <text evidence="1">The sequence shown here is derived from an EMBL/GenBank/DDBJ whole genome shotgun (WGS) entry which is preliminary data.</text>
</comment>
<keyword evidence="2" id="KW-1185">Reference proteome</keyword>
<evidence type="ECO:0000313" key="1">
    <source>
        <dbReference type="EMBL" id="OWT42837.1"/>
    </source>
</evidence>
<sequence>MHMVMKHFAGTVKALTRTAGVLRTHDGTAFVFAKYSVNVAQGRFFFHATGASERRRTMQKQNYRPGDESRCATHNMWLHAQVLKPTIIDG</sequence>
<name>A0A219APU6_METCM</name>
<dbReference type="AlphaFoldDB" id="A0A219APU6"/>
<dbReference type="GeneID" id="28848791"/>
<proteinExistence type="predicted"/>
<protein>
    <submittedName>
        <fullName evidence="1">Uncharacterized protein</fullName>
    </submittedName>
</protein>
<evidence type="ECO:0000313" key="2">
    <source>
        <dbReference type="Proteomes" id="UP000078397"/>
    </source>
</evidence>
<dbReference type="KEGG" id="pchm:VFPPC_17970"/>